<accession>A0A5E7UH25</accession>
<name>A0A5E7UH25_PSEFL</name>
<sequence>MFIHPHMISSDLVRNLDAQLNRLGAVAHVAVGHTDTSALVAIGQGFPAPFPLNHPTLSSFVEADLIAASLNPLQGIDDRQRVAILRSMTGAGGH</sequence>
<evidence type="ECO:0000313" key="2">
    <source>
        <dbReference type="Proteomes" id="UP000325565"/>
    </source>
</evidence>
<organism evidence="1 2">
    <name type="scientific">Pseudomonas fluorescens</name>
    <dbReference type="NCBI Taxonomy" id="294"/>
    <lineage>
        <taxon>Bacteria</taxon>
        <taxon>Pseudomonadati</taxon>
        <taxon>Pseudomonadota</taxon>
        <taxon>Gammaproteobacteria</taxon>
        <taxon>Pseudomonadales</taxon>
        <taxon>Pseudomonadaceae</taxon>
        <taxon>Pseudomonas</taxon>
    </lineage>
</organism>
<dbReference type="AlphaFoldDB" id="A0A5E7UH25"/>
<proteinExistence type="predicted"/>
<protein>
    <submittedName>
        <fullName evidence="1">Uncharacterized protein</fullName>
    </submittedName>
</protein>
<reference evidence="1 2" key="1">
    <citation type="submission" date="2019-09" db="EMBL/GenBank/DDBJ databases">
        <authorList>
            <person name="Chandra G."/>
            <person name="Truman W A."/>
        </authorList>
    </citation>
    <scope>NUCLEOTIDE SEQUENCE [LARGE SCALE GENOMIC DNA]</scope>
    <source>
        <strain evidence="1">PS922</strain>
    </source>
</reference>
<dbReference type="EMBL" id="CABVJB010000008">
    <property type="protein sequence ID" value="VVQ10787.1"/>
    <property type="molecule type" value="Genomic_DNA"/>
</dbReference>
<dbReference type="Proteomes" id="UP000325565">
    <property type="component" value="Unassembled WGS sequence"/>
</dbReference>
<dbReference type="RefSeq" id="WP_154863552.1">
    <property type="nucleotide sequence ID" value="NZ_CABVJB010000008.1"/>
</dbReference>
<gene>
    <name evidence="1" type="ORF">PS922_04747</name>
</gene>
<evidence type="ECO:0000313" key="1">
    <source>
        <dbReference type="EMBL" id="VVQ10787.1"/>
    </source>
</evidence>